<dbReference type="Proteomes" id="UP001589747">
    <property type="component" value="Unassembled WGS sequence"/>
</dbReference>
<dbReference type="EMBL" id="JBHMDO010000017">
    <property type="protein sequence ID" value="MFB9326073.1"/>
    <property type="molecule type" value="Genomic_DNA"/>
</dbReference>
<evidence type="ECO:0000313" key="2">
    <source>
        <dbReference type="EMBL" id="MFB9326073.1"/>
    </source>
</evidence>
<keyword evidence="3" id="KW-1185">Reference proteome</keyword>
<keyword evidence="1" id="KW-1133">Transmembrane helix</keyword>
<evidence type="ECO:0000256" key="1">
    <source>
        <dbReference type="SAM" id="Phobius"/>
    </source>
</evidence>
<evidence type="ECO:0000313" key="3">
    <source>
        <dbReference type="Proteomes" id="UP001589747"/>
    </source>
</evidence>
<comment type="caution">
    <text evidence="2">The sequence shown here is derived from an EMBL/GenBank/DDBJ whole genome shotgun (WGS) entry which is preliminary data.</text>
</comment>
<dbReference type="RefSeq" id="WP_377493021.1">
    <property type="nucleotide sequence ID" value="NZ_JBHMDO010000017.1"/>
</dbReference>
<organism evidence="2 3">
    <name type="scientific">Paenibacillus aurantiacus</name>
    <dbReference type="NCBI Taxonomy" id="1936118"/>
    <lineage>
        <taxon>Bacteria</taxon>
        <taxon>Bacillati</taxon>
        <taxon>Bacillota</taxon>
        <taxon>Bacilli</taxon>
        <taxon>Bacillales</taxon>
        <taxon>Paenibacillaceae</taxon>
        <taxon>Paenibacillus</taxon>
    </lineage>
</organism>
<protein>
    <submittedName>
        <fullName evidence="2">Uncharacterized protein</fullName>
    </submittedName>
</protein>
<keyword evidence="1" id="KW-0472">Membrane</keyword>
<accession>A0ABV5KPB1</accession>
<name>A0ABV5KPB1_9BACL</name>
<reference evidence="2 3" key="1">
    <citation type="submission" date="2024-09" db="EMBL/GenBank/DDBJ databases">
        <authorList>
            <person name="Sun Q."/>
            <person name="Mori K."/>
        </authorList>
    </citation>
    <scope>NUCLEOTIDE SEQUENCE [LARGE SCALE GENOMIC DNA]</scope>
    <source>
        <strain evidence="2 3">TISTR 2452</strain>
    </source>
</reference>
<proteinExistence type="predicted"/>
<gene>
    <name evidence="2" type="ORF">ACFFSY_09140</name>
</gene>
<sequence length="74" mass="8087">MNSNVFWGIGLLALSMFLEPLMAIVGLNERLFGLHLQGETVFSLSPFLVRTILAVIGVIMLVIGGMQVAKQKNK</sequence>
<keyword evidence="1" id="KW-0812">Transmembrane</keyword>
<feature type="transmembrane region" description="Helical" evidence="1">
    <location>
        <begin position="47"/>
        <end position="69"/>
    </location>
</feature>